<dbReference type="KEGG" id="gfe:Gferi_12130"/>
<accession>A0A1D8GQ57</accession>
<protein>
    <recommendedName>
        <fullName evidence="3">phospholipase D</fullName>
        <ecNumber evidence="3">3.1.4.4</ecNumber>
    </recommendedName>
</protein>
<evidence type="ECO:0000259" key="7">
    <source>
        <dbReference type="PROSITE" id="PS50035"/>
    </source>
</evidence>
<dbReference type="Gene3D" id="3.30.870.10">
    <property type="entry name" value="Endonuclease Chain A"/>
    <property type="match status" value="2"/>
</dbReference>
<keyword evidence="5" id="KW-0442">Lipid degradation</keyword>
<keyword evidence="6" id="KW-0443">Lipid metabolism</keyword>
<dbReference type="GO" id="GO:0004630">
    <property type="term" value="F:phospholipase D activity"/>
    <property type="evidence" value="ECO:0007669"/>
    <property type="project" value="UniProtKB-EC"/>
</dbReference>
<evidence type="ECO:0000256" key="6">
    <source>
        <dbReference type="ARBA" id="ARBA00023098"/>
    </source>
</evidence>
<dbReference type="InterPro" id="IPR001736">
    <property type="entry name" value="PLipase_D/transphosphatidylase"/>
</dbReference>
<reference evidence="8 9" key="1">
    <citation type="submission" date="2016-09" db="EMBL/GenBank/DDBJ databases">
        <title>Genomic analysis reveals versatility of anaerobic energy metabolism of Geosporobacter ferrireducens IRF9 of phylum Firmicutes.</title>
        <authorList>
            <person name="Kim S.-J."/>
        </authorList>
    </citation>
    <scope>NUCLEOTIDE SEQUENCE [LARGE SCALE GENOMIC DNA]</scope>
    <source>
        <strain evidence="8 9">IRF9</strain>
    </source>
</reference>
<evidence type="ECO:0000256" key="5">
    <source>
        <dbReference type="ARBA" id="ARBA00022963"/>
    </source>
</evidence>
<dbReference type="SUPFAM" id="SSF56024">
    <property type="entry name" value="Phospholipase D/nuclease"/>
    <property type="match status" value="2"/>
</dbReference>
<dbReference type="InterPro" id="IPR051406">
    <property type="entry name" value="PLD_domain"/>
</dbReference>
<dbReference type="InterPro" id="IPR025202">
    <property type="entry name" value="PLD-like_dom"/>
</dbReference>
<gene>
    <name evidence="8" type="ORF">Gferi_12130</name>
</gene>
<evidence type="ECO:0000256" key="3">
    <source>
        <dbReference type="ARBA" id="ARBA00012027"/>
    </source>
</evidence>
<dbReference type="GO" id="GO:0006793">
    <property type="term" value="P:phosphorus metabolic process"/>
    <property type="evidence" value="ECO:0007669"/>
    <property type="project" value="UniProtKB-ARBA"/>
</dbReference>
<evidence type="ECO:0000313" key="8">
    <source>
        <dbReference type="EMBL" id="AOT73092.1"/>
    </source>
</evidence>
<dbReference type="AlphaFoldDB" id="A0A1D8GQ57"/>
<proteinExistence type="inferred from homology"/>
<evidence type="ECO:0000256" key="4">
    <source>
        <dbReference type="ARBA" id="ARBA00022801"/>
    </source>
</evidence>
<evidence type="ECO:0000256" key="1">
    <source>
        <dbReference type="ARBA" id="ARBA00000798"/>
    </source>
</evidence>
<comment type="catalytic activity">
    <reaction evidence="1">
        <text>a 1,2-diacyl-sn-glycero-3-phosphocholine + H2O = a 1,2-diacyl-sn-glycero-3-phosphate + choline + H(+)</text>
        <dbReference type="Rhea" id="RHEA:14445"/>
        <dbReference type="ChEBI" id="CHEBI:15354"/>
        <dbReference type="ChEBI" id="CHEBI:15377"/>
        <dbReference type="ChEBI" id="CHEBI:15378"/>
        <dbReference type="ChEBI" id="CHEBI:57643"/>
        <dbReference type="ChEBI" id="CHEBI:58608"/>
        <dbReference type="EC" id="3.1.4.4"/>
    </reaction>
</comment>
<dbReference type="GO" id="GO:0016891">
    <property type="term" value="F:RNA endonuclease activity producing 5'-phosphomonoesters, hydrolytic mechanism"/>
    <property type="evidence" value="ECO:0007669"/>
    <property type="project" value="TreeGrafter"/>
</dbReference>
<dbReference type="GO" id="GO:0016042">
    <property type="term" value="P:lipid catabolic process"/>
    <property type="evidence" value="ECO:0007669"/>
    <property type="project" value="UniProtKB-KW"/>
</dbReference>
<evidence type="ECO:0000313" key="9">
    <source>
        <dbReference type="Proteomes" id="UP000095743"/>
    </source>
</evidence>
<dbReference type="EC" id="3.1.4.4" evidence="3"/>
<dbReference type="SMART" id="SM00155">
    <property type="entry name" value="PLDc"/>
    <property type="match status" value="2"/>
</dbReference>
<dbReference type="EMBL" id="CP017269">
    <property type="protein sequence ID" value="AOT73092.1"/>
    <property type="molecule type" value="Genomic_DNA"/>
</dbReference>
<organism evidence="8 9">
    <name type="scientific">Geosporobacter ferrireducens</name>
    <dbReference type="NCBI Taxonomy" id="1424294"/>
    <lineage>
        <taxon>Bacteria</taxon>
        <taxon>Bacillati</taxon>
        <taxon>Bacillota</taxon>
        <taxon>Clostridia</taxon>
        <taxon>Peptostreptococcales</taxon>
        <taxon>Thermotaleaceae</taxon>
        <taxon>Geosporobacter</taxon>
    </lineage>
</organism>
<dbReference type="Pfam" id="PF13091">
    <property type="entry name" value="PLDc_2"/>
    <property type="match status" value="1"/>
</dbReference>
<dbReference type="PANTHER" id="PTHR43856:SF1">
    <property type="entry name" value="MITOCHONDRIAL CARDIOLIPIN HYDROLASE"/>
    <property type="match status" value="1"/>
</dbReference>
<keyword evidence="4" id="KW-0378">Hydrolase</keyword>
<dbReference type="CDD" id="cd09130">
    <property type="entry name" value="PLDc_unchar2_2"/>
    <property type="match status" value="1"/>
</dbReference>
<feature type="domain" description="PLD phosphodiesterase" evidence="7">
    <location>
        <begin position="364"/>
        <end position="394"/>
    </location>
</feature>
<dbReference type="PANTHER" id="PTHR43856">
    <property type="entry name" value="CARDIOLIPIN HYDROLASE"/>
    <property type="match status" value="1"/>
</dbReference>
<name>A0A1D8GQ57_9FIRM</name>
<dbReference type="Proteomes" id="UP000095743">
    <property type="component" value="Chromosome"/>
</dbReference>
<dbReference type="STRING" id="1424294.Gferi_12130"/>
<sequence>MFISLLFAIILFNGFISQIPVGTSYEGDLHQVSDISFLYDLTYEKGGEILQEQTIFQEQLKLIEAAETFIVADLFLFNDDYDRKDQFPDLSGQLTQALITQKKKNPGLQVVFITDEINNFYGAYESKQIQALKENDIEVVITDTTKMRNSNPLYSGIWKALLQWFGTEGKGWVRNPFSPDSPKVTLRAYLKLLNFKANHRKVLITEDAAIVTSANPHDASGNHSNIGFRVEGSILKDLIQSERAVAQFSGSDFPELIVNTKAEVVGDTQAAVITEGKIRKHILHAINHAQPGEQISIGMFYLSERKIIDALIKASNRGAEIRIILDANKDAFGIEKNGIPNRQAAMELVKKSQEKIQVRWYNTHGEQYHAKMMMVEKRNEVIIIGGSANFTGRNIGDYNLETNLKIETTTDSTLAREIRAYYDRLWKNEEGQYTMDFSEYAEDKFFKNVVYRFQEWSGLSTF</sequence>
<evidence type="ECO:0000256" key="2">
    <source>
        <dbReference type="ARBA" id="ARBA00008664"/>
    </source>
</evidence>
<comment type="similarity">
    <text evidence="2">Belongs to the phospholipase D family.</text>
</comment>
<dbReference type="CDD" id="cd09129">
    <property type="entry name" value="PLDc_unchar2_1"/>
    <property type="match status" value="1"/>
</dbReference>
<keyword evidence="9" id="KW-1185">Reference proteome</keyword>
<dbReference type="PROSITE" id="PS50035">
    <property type="entry name" value="PLD"/>
    <property type="match status" value="1"/>
</dbReference>